<dbReference type="EMBL" id="LT853692">
    <property type="protein sequence ID" value="SMQ46197.1"/>
    <property type="molecule type" value="Genomic_DNA"/>
</dbReference>
<sequence>MRGVLNFALWIGSSYATYKCIYKDDLFPYGAHQSARQEAINAREYVTARHCGDFGENQGCCLDLQDQSYQPKYYQCRPNQHCIAPDARCAIFSDGTADCGCENAKHGSAC</sequence>
<organism evidence="1 2">
    <name type="scientific">Zymoseptoria tritici (strain ST99CH_3D7)</name>
    <dbReference type="NCBI Taxonomy" id="1276538"/>
    <lineage>
        <taxon>Eukaryota</taxon>
        <taxon>Fungi</taxon>
        <taxon>Dikarya</taxon>
        <taxon>Ascomycota</taxon>
        <taxon>Pezizomycotina</taxon>
        <taxon>Dothideomycetes</taxon>
        <taxon>Dothideomycetidae</taxon>
        <taxon>Mycosphaerellales</taxon>
        <taxon>Mycosphaerellaceae</taxon>
        <taxon>Zymoseptoria</taxon>
    </lineage>
</organism>
<name>A0A1X7RGR2_ZYMT9</name>
<dbReference type="Proteomes" id="UP000215127">
    <property type="component" value="Chromosome 1"/>
</dbReference>
<reference evidence="1 2" key="1">
    <citation type="submission" date="2016-06" db="EMBL/GenBank/DDBJ databases">
        <authorList>
            <person name="Kjaerup R.B."/>
            <person name="Dalgaard T.S."/>
            <person name="Juul-Madsen H.R."/>
        </authorList>
    </citation>
    <scope>NUCLEOTIDE SEQUENCE [LARGE SCALE GENOMIC DNA]</scope>
</reference>
<gene>
    <name evidence="1" type="ORF">ZT3D7_G1342</name>
</gene>
<evidence type="ECO:0000313" key="1">
    <source>
        <dbReference type="EMBL" id="SMQ46197.1"/>
    </source>
</evidence>
<evidence type="ECO:0000313" key="2">
    <source>
        <dbReference type="Proteomes" id="UP000215127"/>
    </source>
</evidence>
<dbReference type="AlphaFoldDB" id="A0A1X7RGR2"/>
<proteinExistence type="predicted"/>
<accession>A0A1X7RGR2</accession>
<keyword evidence="2" id="KW-1185">Reference proteome</keyword>
<protein>
    <submittedName>
        <fullName evidence="1">Uncharacterized protein</fullName>
    </submittedName>
</protein>